<comment type="caution">
    <text evidence="2">The sequence shown here is derived from an EMBL/GenBank/DDBJ whole genome shotgun (WGS) entry which is preliminary data.</text>
</comment>
<reference evidence="2" key="2">
    <citation type="submission" date="2023-01" db="EMBL/GenBank/DDBJ databases">
        <authorList>
            <person name="Sun Q."/>
            <person name="Evtushenko L."/>
        </authorList>
    </citation>
    <scope>NUCLEOTIDE SEQUENCE</scope>
    <source>
        <strain evidence="2">VKM B-2789</strain>
    </source>
</reference>
<evidence type="ECO:0000313" key="2">
    <source>
        <dbReference type="EMBL" id="GLK82586.1"/>
    </source>
</evidence>
<dbReference type="Pfam" id="PF06059">
    <property type="entry name" value="DUF930"/>
    <property type="match status" value="1"/>
</dbReference>
<name>A0A9W6N9M4_9HYPH</name>
<proteinExistence type="predicted"/>
<dbReference type="Proteomes" id="UP001143330">
    <property type="component" value="Unassembled WGS sequence"/>
</dbReference>
<protein>
    <recommendedName>
        <fullName evidence="4">DUF930 domain-containing protein</fullName>
    </recommendedName>
</protein>
<evidence type="ECO:0008006" key="4">
    <source>
        <dbReference type="Google" id="ProtNLM"/>
    </source>
</evidence>
<dbReference type="InterPro" id="IPR009273">
    <property type="entry name" value="DUF930"/>
</dbReference>
<dbReference type="AlphaFoldDB" id="A0A9W6N9M4"/>
<gene>
    <name evidence="2" type="ORF">GCM10017653_06550</name>
</gene>
<accession>A0A9W6N9M4</accession>
<evidence type="ECO:0000256" key="1">
    <source>
        <dbReference type="SAM" id="MobiDB-lite"/>
    </source>
</evidence>
<sequence>MSGDPNVGEARRQANSHPGLADGARHNAARRIGNGWRSIGDSQHGAACMTSAPSVELSALDALRPRPPVRRGGVAARLAGALALHLVALAAALLVGAAPFVDLQEGPAVETEVISARDFDAQRGIAPAPTDPSLAAAPEAVPGTPPAGPTLPPAAAPAKPDDMIRPTRMLSAQALADPRSRATRRALATLAEEERIAQLCDLEAMEQIHAWRPSYQPDRLVDYARADTRMRGNSLIAGGGAFRSGLKWYEVSFSCELDGSLRQVVGFAFKVGAPIPRQDWTALALPAVH</sequence>
<dbReference type="EMBL" id="BSFM01000003">
    <property type="protein sequence ID" value="GLK82586.1"/>
    <property type="molecule type" value="Genomic_DNA"/>
</dbReference>
<feature type="region of interest" description="Disordered" evidence="1">
    <location>
        <begin position="1"/>
        <end position="26"/>
    </location>
</feature>
<feature type="compositionally biased region" description="Pro residues" evidence="1">
    <location>
        <begin position="143"/>
        <end position="155"/>
    </location>
</feature>
<reference evidence="2" key="1">
    <citation type="journal article" date="2014" name="Int. J. Syst. Evol. Microbiol.">
        <title>Complete genome sequence of Corynebacterium casei LMG S-19264T (=DSM 44701T), isolated from a smear-ripened cheese.</title>
        <authorList>
            <consortium name="US DOE Joint Genome Institute (JGI-PGF)"/>
            <person name="Walter F."/>
            <person name="Albersmeier A."/>
            <person name="Kalinowski J."/>
            <person name="Ruckert C."/>
        </authorList>
    </citation>
    <scope>NUCLEOTIDE SEQUENCE</scope>
    <source>
        <strain evidence="2">VKM B-2789</strain>
    </source>
</reference>
<evidence type="ECO:0000313" key="3">
    <source>
        <dbReference type="Proteomes" id="UP001143330"/>
    </source>
</evidence>
<organism evidence="2 3">
    <name type="scientific">Ancylobacter defluvii</name>
    <dbReference type="NCBI Taxonomy" id="1282440"/>
    <lineage>
        <taxon>Bacteria</taxon>
        <taxon>Pseudomonadati</taxon>
        <taxon>Pseudomonadota</taxon>
        <taxon>Alphaproteobacteria</taxon>
        <taxon>Hyphomicrobiales</taxon>
        <taxon>Xanthobacteraceae</taxon>
        <taxon>Ancylobacter</taxon>
    </lineage>
</organism>
<keyword evidence="3" id="KW-1185">Reference proteome</keyword>
<feature type="region of interest" description="Disordered" evidence="1">
    <location>
        <begin position="129"/>
        <end position="158"/>
    </location>
</feature>